<dbReference type="InterPro" id="IPR036291">
    <property type="entry name" value="NAD(P)-bd_dom_sf"/>
</dbReference>
<accession>A0A1H9ZAQ8</accession>
<keyword evidence="4" id="KW-1185">Reference proteome</keyword>
<dbReference type="InterPro" id="IPR031629">
    <property type="entry name" value="DpaA_N"/>
</dbReference>
<feature type="domain" description="Dipicolinate synthase subunit A N-terminal" evidence="2">
    <location>
        <begin position="6"/>
        <end position="119"/>
    </location>
</feature>
<evidence type="ECO:0000259" key="1">
    <source>
        <dbReference type="Pfam" id="PF02826"/>
    </source>
</evidence>
<dbReference type="Proteomes" id="UP000243819">
    <property type="component" value="Unassembled WGS sequence"/>
</dbReference>
<proteinExistence type="predicted"/>
<organism evidence="3 4">
    <name type="scientific">Anaerobranca gottschalkii DSM 13577</name>
    <dbReference type="NCBI Taxonomy" id="1120990"/>
    <lineage>
        <taxon>Bacteria</taxon>
        <taxon>Bacillati</taxon>
        <taxon>Bacillota</taxon>
        <taxon>Clostridia</taxon>
        <taxon>Eubacteriales</taxon>
        <taxon>Proteinivoracaceae</taxon>
        <taxon>Anaerobranca</taxon>
    </lineage>
</organism>
<dbReference type="Gene3D" id="3.40.50.720">
    <property type="entry name" value="NAD(P)-binding Rossmann-like Domain"/>
    <property type="match status" value="1"/>
</dbReference>
<dbReference type="Pfam" id="PF02826">
    <property type="entry name" value="2-Hacid_dh_C"/>
    <property type="match status" value="1"/>
</dbReference>
<feature type="domain" description="D-isomer specific 2-hydroxyacid dehydrogenase NAD-binding" evidence="1">
    <location>
        <begin position="144"/>
        <end position="219"/>
    </location>
</feature>
<dbReference type="Pfam" id="PF16924">
    <property type="entry name" value="DpaA_N"/>
    <property type="match status" value="1"/>
</dbReference>
<evidence type="ECO:0000259" key="2">
    <source>
        <dbReference type="Pfam" id="PF16924"/>
    </source>
</evidence>
<evidence type="ECO:0000313" key="4">
    <source>
        <dbReference type="Proteomes" id="UP000243819"/>
    </source>
</evidence>
<sequence>MYRVLHIIGGDDRDIYLKKILEEKGFKINLWGFDKLGYERFDLIKLKDQLFKDDYPVLIFPLSGTNVKGGVRSKYSSEEIVIDEDFFKILPANSLIIIGFARQWFKNYCNIYQINLLEVAEDDELAILNSIPSAEGAIQMAMENSEITIHNSNSLVIGLGRCGMTLARLLKGLDSKVYVYARNKVNLARAFEMGFTPVTSEELDKTLPKMDFIYNTAPSLVLPKEKLDLCLNCEVIIDIASAPGGVDFEYAKEKGIKALLAPGLPGIVAPKTAAKILADVYSNFLGGENYDK</sequence>
<evidence type="ECO:0000313" key="3">
    <source>
        <dbReference type="EMBL" id="SES77939.1"/>
    </source>
</evidence>
<dbReference type="AlphaFoldDB" id="A0A1H9ZAQ8"/>
<gene>
    <name evidence="3" type="ORF">SAMN03080614_100748</name>
</gene>
<dbReference type="OrthoDB" id="8840764at2"/>
<dbReference type="InterPro" id="IPR006140">
    <property type="entry name" value="D-isomer_DH_NAD-bd"/>
</dbReference>
<dbReference type="NCBIfam" id="NF006162">
    <property type="entry name" value="PRK08306.1"/>
    <property type="match status" value="1"/>
</dbReference>
<reference evidence="4" key="1">
    <citation type="submission" date="2016-10" db="EMBL/GenBank/DDBJ databases">
        <authorList>
            <person name="Varghese N."/>
            <person name="Submissions S."/>
        </authorList>
    </citation>
    <scope>NUCLEOTIDE SEQUENCE [LARGE SCALE GENOMIC DNA]</scope>
    <source>
        <strain evidence="4">DSM 13577</strain>
    </source>
</reference>
<dbReference type="SUPFAM" id="SSF51735">
    <property type="entry name" value="NAD(P)-binding Rossmann-fold domains"/>
    <property type="match status" value="1"/>
</dbReference>
<name>A0A1H9ZAQ8_9FIRM</name>
<dbReference type="STRING" id="1120990.SAMN03080614_100748"/>
<dbReference type="EMBL" id="FOIF01000007">
    <property type="protein sequence ID" value="SES77939.1"/>
    <property type="molecule type" value="Genomic_DNA"/>
</dbReference>
<protein>
    <submittedName>
        <fullName evidence="3">Dipicolinate synthase subunit A</fullName>
    </submittedName>
</protein>
<dbReference type="GO" id="GO:0051287">
    <property type="term" value="F:NAD binding"/>
    <property type="evidence" value="ECO:0007669"/>
    <property type="project" value="InterPro"/>
</dbReference>
<dbReference type="RefSeq" id="WP_091349256.1">
    <property type="nucleotide sequence ID" value="NZ_FOIF01000007.1"/>
</dbReference>